<evidence type="ECO:0000256" key="2">
    <source>
        <dbReference type="ARBA" id="ARBA00001936"/>
    </source>
</evidence>
<dbReference type="EMBL" id="QFFJ01000001">
    <property type="protein sequence ID" value="RBL91601.1"/>
    <property type="molecule type" value="Genomic_DNA"/>
</dbReference>
<evidence type="ECO:0000256" key="5">
    <source>
        <dbReference type="ARBA" id="ARBA00001954"/>
    </source>
</evidence>
<evidence type="ECO:0000313" key="16">
    <source>
        <dbReference type="Proteomes" id="UP000253410"/>
    </source>
</evidence>
<comment type="caution">
    <text evidence="15">The sequence shown here is derived from an EMBL/GenBank/DDBJ whole genome shotgun (WGS) entry which is preliminary data.</text>
</comment>
<comment type="function">
    <text evidence="10">Catalyzes the reversible epimerization of D-ribulose 5-phosphate to D-xylulose 5-phosphate.</text>
</comment>
<keyword evidence="8 10" id="KW-0479">Metal-binding</keyword>
<dbReference type="NCBIfam" id="NF004076">
    <property type="entry name" value="PRK05581.1-4"/>
    <property type="match status" value="1"/>
</dbReference>
<keyword evidence="16" id="KW-1185">Reference proteome</keyword>
<dbReference type="PIRSF" id="PIRSF001461">
    <property type="entry name" value="RPE"/>
    <property type="match status" value="1"/>
</dbReference>
<keyword evidence="13" id="KW-0170">Cobalt</keyword>
<proteinExistence type="inferred from homology"/>
<comment type="cofactor">
    <cofactor evidence="10 13">
        <name>a divalent metal cation</name>
        <dbReference type="ChEBI" id="CHEBI:60240"/>
    </cofactor>
    <text evidence="10 13">Binds 1 divalent metal cation per subunit.</text>
</comment>
<evidence type="ECO:0000256" key="13">
    <source>
        <dbReference type="PIRSR" id="PIRSR001461-2"/>
    </source>
</evidence>
<dbReference type="InterPro" id="IPR011060">
    <property type="entry name" value="RibuloseP-bd_barrel"/>
</dbReference>
<dbReference type="OrthoDB" id="1645589at2"/>
<dbReference type="InterPro" id="IPR013785">
    <property type="entry name" value="Aldolase_TIM"/>
</dbReference>
<evidence type="ECO:0000256" key="12">
    <source>
        <dbReference type="PIRSR" id="PIRSR001461-1"/>
    </source>
</evidence>
<feature type="binding site" evidence="10">
    <location>
        <begin position="178"/>
        <end position="180"/>
    </location>
    <ligand>
        <name>substrate</name>
    </ligand>
</feature>
<feature type="binding site" evidence="10 13">
    <location>
        <position position="36"/>
    </location>
    <ligand>
        <name>a divalent metal cation</name>
        <dbReference type="ChEBI" id="CHEBI:60240"/>
    </ligand>
</feature>
<evidence type="ECO:0000313" key="15">
    <source>
        <dbReference type="EMBL" id="RBL91601.1"/>
    </source>
</evidence>
<dbReference type="GO" id="GO:0019323">
    <property type="term" value="P:pentose catabolic process"/>
    <property type="evidence" value="ECO:0007669"/>
    <property type="project" value="UniProtKB-UniRule"/>
</dbReference>
<evidence type="ECO:0000256" key="9">
    <source>
        <dbReference type="ARBA" id="ARBA00023235"/>
    </source>
</evidence>
<name>A0A365Y024_9BACT</name>
<dbReference type="PANTHER" id="PTHR11749">
    <property type="entry name" value="RIBULOSE-5-PHOSPHATE-3-EPIMERASE"/>
    <property type="match status" value="1"/>
</dbReference>
<comment type="cofactor">
    <cofactor evidence="2">
        <name>Mn(2+)</name>
        <dbReference type="ChEBI" id="CHEBI:29035"/>
    </cofactor>
</comment>
<feature type="binding site" evidence="10 14">
    <location>
        <begin position="145"/>
        <end position="148"/>
    </location>
    <ligand>
        <name>substrate</name>
    </ligand>
</feature>
<dbReference type="GO" id="GO:0005737">
    <property type="term" value="C:cytoplasm"/>
    <property type="evidence" value="ECO:0007669"/>
    <property type="project" value="UniProtKB-ARBA"/>
</dbReference>
<dbReference type="GO" id="GO:0004750">
    <property type="term" value="F:D-ribulose-phosphate 3-epimerase activity"/>
    <property type="evidence" value="ECO:0007669"/>
    <property type="project" value="UniProtKB-UniRule"/>
</dbReference>
<keyword evidence="10 11" id="KW-0119">Carbohydrate metabolism</keyword>
<evidence type="ECO:0000256" key="1">
    <source>
        <dbReference type="ARBA" id="ARBA00001782"/>
    </source>
</evidence>
<dbReference type="CDD" id="cd00429">
    <property type="entry name" value="RPE"/>
    <property type="match status" value="1"/>
</dbReference>
<evidence type="ECO:0000256" key="8">
    <source>
        <dbReference type="ARBA" id="ARBA00022723"/>
    </source>
</evidence>
<comment type="catalytic activity">
    <reaction evidence="1 10 11">
        <text>D-ribulose 5-phosphate = D-xylulose 5-phosphate</text>
        <dbReference type="Rhea" id="RHEA:13677"/>
        <dbReference type="ChEBI" id="CHEBI:57737"/>
        <dbReference type="ChEBI" id="CHEBI:58121"/>
        <dbReference type="EC" id="5.1.3.1"/>
    </reaction>
</comment>
<feature type="binding site" evidence="10 14">
    <location>
        <begin position="200"/>
        <end position="201"/>
    </location>
    <ligand>
        <name>substrate</name>
    </ligand>
</feature>
<dbReference type="PROSITE" id="PS01086">
    <property type="entry name" value="RIBUL_P_3_EPIMER_2"/>
    <property type="match status" value="1"/>
</dbReference>
<comment type="cofactor">
    <cofactor evidence="5">
        <name>Fe(2+)</name>
        <dbReference type="ChEBI" id="CHEBI:29033"/>
    </cofactor>
</comment>
<dbReference type="Gene3D" id="3.20.20.70">
    <property type="entry name" value="Aldolase class I"/>
    <property type="match status" value="1"/>
</dbReference>
<dbReference type="HAMAP" id="MF_02227">
    <property type="entry name" value="RPE"/>
    <property type="match status" value="1"/>
</dbReference>
<feature type="active site" description="Proton donor" evidence="10 12">
    <location>
        <position position="178"/>
    </location>
</feature>
<protein>
    <recommendedName>
        <fullName evidence="7 10">Ribulose-phosphate 3-epimerase</fullName>
        <ecNumber evidence="7 10">5.1.3.1</ecNumber>
    </recommendedName>
</protein>
<feature type="binding site" evidence="10 14">
    <location>
        <position position="11"/>
    </location>
    <ligand>
        <name>substrate</name>
    </ligand>
</feature>
<dbReference type="InterPro" id="IPR000056">
    <property type="entry name" value="Ribul_P_3_epim-like"/>
</dbReference>
<comment type="pathway">
    <text evidence="10">Carbohydrate degradation.</text>
</comment>
<evidence type="ECO:0000256" key="3">
    <source>
        <dbReference type="ARBA" id="ARBA00001941"/>
    </source>
</evidence>
<evidence type="ECO:0000256" key="14">
    <source>
        <dbReference type="PIRSR" id="PIRSR001461-3"/>
    </source>
</evidence>
<evidence type="ECO:0000256" key="4">
    <source>
        <dbReference type="ARBA" id="ARBA00001947"/>
    </source>
</evidence>
<evidence type="ECO:0000256" key="7">
    <source>
        <dbReference type="ARBA" id="ARBA00013188"/>
    </source>
</evidence>
<dbReference type="GO" id="GO:0046872">
    <property type="term" value="F:metal ion binding"/>
    <property type="evidence" value="ECO:0007669"/>
    <property type="project" value="UniProtKB-UniRule"/>
</dbReference>
<feature type="binding site" evidence="10 13">
    <location>
        <position position="38"/>
    </location>
    <ligand>
        <name>a divalent metal cation</name>
        <dbReference type="ChEBI" id="CHEBI:60240"/>
    </ligand>
</feature>
<dbReference type="Pfam" id="PF00834">
    <property type="entry name" value="Ribul_P_3_epim"/>
    <property type="match status" value="1"/>
</dbReference>
<feature type="active site" description="Proton acceptor" evidence="10 12">
    <location>
        <position position="38"/>
    </location>
</feature>
<feature type="binding site" evidence="10 14">
    <location>
        <position position="69"/>
    </location>
    <ligand>
        <name>substrate</name>
    </ligand>
</feature>
<dbReference type="PROSITE" id="PS01085">
    <property type="entry name" value="RIBUL_P_3_EPIMER_1"/>
    <property type="match status" value="1"/>
</dbReference>
<feature type="binding site" evidence="10 13">
    <location>
        <position position="69"/>
    </location>
    <ligand>
        <name>a divalent metal cation</name>
        <dbReference type="ChEBI" id="CHEBI:60240"/>
    </ligand>
</feature>
<dbReference type="InterPro" id="IPR026019">
    <property type="entry name" value="Ribul_P_3_epim"/>
</dbReference>
<dbReference type="Proteomes" id="UP000253410">
    <property type="component" value="Unassembled WGS sequence"/>
</dbReference>
<keyword evidence="9 10" id="KW-0413">Isomerase</keyword>
<dbReference type="SUPFAM" id="SSF51366">
    <property type="entry name" value="Ribulose-phoshate binding barrel"/>
    <property type="match status" value="1"/>
</dbReference>
<comment type="similarity">
    <text evidence="6 10 11">Belongs to the ribulose-phosphate 3-epimerase family.</text>
</comment>
<accession>A0A365Y024</accession>
<dbReference type="EC" id="5.1.3.1" evidence="7 10"/>
<comment type="cofactor">
    <cofactor evidence="3">
        <name>Co(2+)</name>
        <dbReference type="ChEBI" id="CHEBI:48828"/>
    </cofactor>
</comment>
<dbReference type="NCBIfam" id="TIGR01163">
    <property type="entry name" value="rpe"/>
    <property type="match status" value="1"/>
</dbReference>
<keyword evidence="13" id="KW-0464">Manganese</keyword>
<dbReference type="FunFam" id="3.20.20.70:FF:000004">
    <property type="entry name" value="Ribulose-phosphate 3-epimerase"/>
    <property type="match status" value="1"/>
</dbReference>
<feature type="binding site" evidence="10 13">
    <location>
        <position position="178"/>
    </location>
    <ligand>
        <name>a divalent metal cation</name>
        <dbReference type="ChEBI" id="CHEBI:60240"/>
    </ligand>
</feature>
<sequence>MKDSPVLVAPSLLAANFLELGKEVEMVNRSEADWFHLDVMDGRFVPNISYGLPVIAQIKKLARKPCDVHLMIEEPEKYAAEFKKAGADILTVHAEACVHLHRNIQQIKSLGMKAGVALNPHTPVVMLENIIRDIDVVLVMSVNPGFGGQTFIEQTYQKIKQVRQLIKDHHASALIEVDGGIGTENAGQLVAAGANVLVAGSAIFASPDPEKAIAALKRGAL</sequence>
<comment type="cofactor">
    <cofactor evidence="4">
        <name>Zn(2+)</name>
        <dbReference type="ChEBI" id="CHEBI:29105"/>
    </cofactor>
</comment>
<dbReference type="AlphaFoldDB" id="A0A365Y024"/>
<organism evidence="15 16">
    <name type="scientific">Chitinophaga flava</name>
    <dbReference type="NCBI Taxonomy" id="2259036"/>
    <lineage>
        <taxon>Bacteria</taxon>
        <taxon>Pseudomonadati</taxon>
        <taxon>Bacteroidota</taxon>
        <taxon>Chitinophagia</taxon>
        <taxon>Chitinophagales</taxon>
        <taxon>Chitinophagaceae</taxon>
        <taxon>Chitinophaga</taxon>
    </lineage>
</organism>
<evidence type="ECO:0000256" key="10">
    <source>
        <dbReference type="HAMAP-Rule" id="MF_02227"/>
    </source>
</evidence>
<reference evidence="15 16" key="1">
    <citation type="submission" date="2018-05" db="EMBL/GenBank/DDBJ databases">
        <title>Chitinophaga sp. K3CV102501T nov., isolated from isolated from a monsoon evergreen broad-leaved forest soil.</title>
        <authorList>
            <person name="Lv Y."/>
        </authorList>
    </citation>
    <scope>NUCLEOTIDE SEQUENCE [LARGE SCALE GENOMIC DNA]</scope>
    <source>
        <strain evidence="15 16">GDMCC 1.1325</strain>
    </source>
</reference>
<dbReference type="GO" id="GO:0006098">
    <property type="term" value="P:pentose-phosphate shunt"/>
    <property type="evidence" value="ECO:0007669"/>
    <property type="project" value="UniProtKB-UniRule"/>
</dbReference>
<gene>
    <name evidence="10" type="primary">rpe</name>
    <name evidence="15" type="ORF">DF182_03010</name>
</gene>
<keyword evidence="13" id="KW-0862">Zinc</keyword>
<evidence type="ECO:0000256" key="6">
    <source>
        <dbReference type="ARBA" id="ARBA00009541"/>
    </source>
</evidence>
<feature type="binding site" evidence="14">
    <location>
        <position position="180"/>
    </location>
    <ligand>
        <name>substrate</name>
    </ligand>
</feature>
<evidence type="ECO:0000256" key="11">
    <source>
        <dbReference type="PIRNR" id="PIRNR001461"/>
    </source>
</evidence>
<dbReference type="RefSeq" id="WP_113614199.1">
    <property type="nucleotide sequence ID" value="NZ_QFFJ01000001.1"/>
</dbReference>